<feature type="transmembrane region" description="Helical" evidence="1">
    <location>
        <begin position="122"/>
        <end position="143"/>
    </location>
</feature>
<proteinExistence type="predicted"/>
<reference evidence="2 3" key="1">
    <citation type="submission" date="2015-09" db="EMBL/GenBank/DDBJ databases">
        <authorList>
            <consortium name="Pathogen Informatics"/>
        </authorList>
    </citation>
    <scope>NUCLEOTIDE SEQUENCE [LARGE SCALE GENOMIC DNA]</scope>
    <source>
        <strain evidence="2 3">2789STDY5834928</strain>
    </source>
</reference>
<evidence type="ECO:0000313" key="3">
    <source>
        <dbReference type="Proteomes" id="UP000095662"/>
    </source>
</evidence>
<gene>
    <name evidence="2" type="ORF">ERS852540_01828</name>
</gene>
<feature type="transmembrane region" description="Helical" evidence="1">
    <location>
        <begin position="54"/>
        <end position="77"/>
    </location>
</feature>
<dbReference type="EMBL" id="CZBY01000015">
    <property type="protein sequence ID" value="CUQ88957.1"/>
    <property type="molecule type" value="Genomic_DNA"/>
</dbReference>
<evidence type="ECO:0000256" key="1">
    <source>
        <dbReference type="SAM" id="Phobius"/>
    </source>
</evidence>
<protein>
    <submittedName>
        <fullName evidence="2">Uncharacterized protein</fullName>
    </submittedName>
</protein>
<keyword evidence="1" id="KW-0812">Transmembrane</keyword>
<accession>A0A174ZT73</accession>
<sequence>MLNNKTQTEKSETFLLAHALLLLVLSLLVGVQGVFEIIDYMPHIISAGCVNCGAYVASIPSTLIMYLWFSVSVAVFYYRESRKMFALIPYMCIIGIAPSLVYDLSFISENGFVSGGEYNVTLYLVMDIFLLLDSIVMIQLVRGTMSRKAAMICPAIYLITGLIYFSSVFVFYGSVERTNFMGYYFCNSVTNIVFSLSLFRFVDVLYPARKKGAEDGE</sequence>
<feature type="transmembrane region" description="Helical" evidence="1">
    <location>
        <begin position="155"/>
        <end position="175"/>
    </location>
</feature>
<dbReference type="AlphaFoldDB" id="A0A174ZT73"/>
<evidence type="ECO:0000313" key="2">
    <source>
        <dbReference type="EMBL" id="CUQ88957.1"/>
    </source>
</evidence>
<name>A0A174ZT73_9FIRM</name>
<keyword evidence="1" id="KW-1133">Transmembrane helix</keyword>
<dbReference type="Proteomes" id="UP000095662">
    <property type="component" value="Unassembled WGS sequence"/>
</dbReference>
<feature type="transmembrane region" description="Helical" evidence="1">
    <location>
        <begin position="84"/>
        <end position="102"/>
    </location>
</feature>
<keyword evidence="1" id="KW-0472">Membrane</keyword>
<organism evidence="2 3">
    <name type="scientific">[Eubacterium] siraeum</name>
    <dbReference type="NCBI Taxonomy" id="39492"/>
    <lineage>
        <taxon>Bacteria</taxon>
        <taxon>Bacillati</taxon>
        <taxon>Bacillota</taxon>
        <taxon>Clostridia</taxon>
        <taxon>Eubacteriales</taxon>
        <taxon>Oscillospiraceae</taxon>
        <taxon>Oscillospiraceae incertae sedis</taxon>
    </lineage>
</organism>
<feature type="transmembrane region" description="Helical" evidence="1">
    <location>
        <begin position="181"/>
        <end position="202"/>
    </location>
</feature>
<dbReference type="STRING" id="39492.ERS852540_01828"/>